<evidence type="ECO:0000313" key="2">
    <source>
        <dbReference type="Proteomes" id="UP001066276"/>
    </source>
</evidence>
<sequence length="73" mass="8459">MAGRGQTTEEDGRLSPELRAVAVPRRRRGLRRSRNNHLNTCRSFSIIAQPPIREETACRRDPVDWQRISEEMA</sequence>
<gene>
    <name evidence="1" type="ORF">NDU88_000766</name>
</gene>
<keyword evidence="2" id="KW-1185">Reference proteome</keyword>
<name>A0AAV7UQX1_PLEWA</name>
<protein>
    <submittedName>
        <fullName evidence="1">Uncharacterized protein</fullName>
    </submittedName>
</protein>
<proteinExistence type="predicted"/>
<dbReference type="Proteomes" id="UP001066276">
    <property type="component" value="Chromosome 2_2"/>
</dbReference>
<evidence type="ECO:0000313" key="1">
    <source>
        <dbReference type="EMBL" id="KAJ1191450.1"/>
    </source>
</evidence>
<dbReference type="EMBL" id="JANPWB010000004">
    <property type="protein sequence ID" value="KAJ1191450.1"/>
    <property type="molecule type" value="Genomic_DNA"/>
</dbReference>
<comment type="caution">
    <text evidence="1">The sequence shown here is derived from an EMBL/GenBank/DDBJ whole genome shotgun (WGS) entry which is preliminary data.</text>
</comment>
<dbReference type="AlphaFoldDB" id="A0AAV7UQX1"/>
<reference evidence="1" key="1">
    <citation type="journal article" date="2022" name="bioRxiv">
        <title>Sequencing and chromosome-scale assembly of the giantPleurodeles waltlgenome.</title>
        <authorList>
            <person name="Brown T."/>
            <person name="Elewa A."/>
            <person name="Iarovenko S."/>
            <person name="Subramanian E."/>
            <person name="Araus A.J."/>
            <person name="Petzold A."/>
            <person name="Susuki M."/>
            <person name="Suzuki K.-i.T."/>
            <person name="Hayashi T."/>
            <person name="Toyoda A."/>
            <person name="Oliveira C."/>
            <person name="Osipova E."/>
            <person name="Leigh N.D."/>
            <person name="Simon A."/>
            <person name="Yun M.H."/>
        </authorList>
    </citation>
    <scope>NUCLEOTIDE SEQUENCE</scope>
    <source>
        <strain evidence="1">20211129_DDA</strain>
        <tissue evidence="1">Liver</tissue>
    </source>
</reference>
<accession>A0AAV7UQX1</accession>
<organism evidence="1 2">
    <name type="scientific">Pleurodeles waltl</name>
    <name type="common">Iberian ribbed newt</name>
    <dbReference type="NCBI Taxonomy" id="8319"/>
    <lineage>
        <taxon>Eukaryota</taxon>
        <taxon>Metazoa</taxon>
        <taxon>Chordata</taxon>
        <taxon>Craniata</taxon>
        <taxon>Vertebrata</taxon>
        <taxon>Euteleostomi</taxon>
        <taxon>Amphibia</taxon>
        <taxon>Batrachia</taxon>
        <taxon>Caudata</taxon>
        <taxon>Salamandroidea</taxon>
        <taxon>Salamandridae</taxon>
        <taxon>Pleurodelinae</taxon>
        <taxon>Pleurodeles</taxon>
    </lineage>
</organism>